<feature type="compositionally biased region" description="Basic and acidic residues" evidence="2">
    <location>
        <begin position="600"/>
        <end position="609"/>
    </location>
</feature>
<dbReference type="Pfam" id="PF09783">
    <property type="entry name" value="Vac_ImportDeg"/>
    <property type="match status" value="2"/>
</dbReference>
<feature type="region of interest" description="Disordered" evidence="2">
    <location>
        <begin position="681"/>
        <end position="855"/>
    </location>
</feature>
<comment type="similarity">
    <text evidence="1">Belongs to the GID4/VID24 family.</text>
</comment>
<dbReference type="GO" id="GO:0006623">
    <property type="term" value="P:protein targeting to vacuole"/>
    <property type="evidence" value="ECO:0007669"/>
    <property type="project" value="TreeGrafter"/>
</dbReference>
<dbReference type="GO" id="GO:0045721">
    <property type="term" value="P:negative regulation of gluconeogenesis"/>
    <property type="evidence" value="ECO:0007669"/>
    <property type="project" value="TreeGrafter"/>
</dbReference>
<feature type="compositionally biased region" description="Pro residues" evidence="2">
    <location>
        <begin position="779"/>
        <end position="790"/>
    </location>
</feature>
<feature type="region of interest" description="Disordered" evidence="2">
    <location>
        <begin position="597"/>
        <end position="617"/>
    </location>
</feature>
<dbReference type="InterPro" id="IPR018618">
    <property type="entry name" value="GID4/10-like"/>
</dbReference>
<dbReference type="GO" id="GO:0034657">
    <property type="term" value="C:GID complex"/>
    <property type="evidence" value="ECO:0007669"/>
    <property type="project" value="TreeGrafter"/>
</dbReference>
<dbReference type="PANTHER" id="PTHR14534:SF3">
    <property type="entry name" value="GID COMPLEX SUBUNIT 4 HOMOLOG"/>
    <property type="match status" value="1"/>
</dbReference>
<reference evidence="3 4" key="1">
    <citation type="submission" date="2017-06" db="EMBL/GenBank/DDBJ databases">
        <title>Draft genome sequence of a variant of Elsinoe murrayae.</title>
        <authorList>
            <person name="Cheng Q."/>
        </authorList>
    </citation>
    <scope>NUCLEOTIDE SEQUENCE [LARGE SCALE GENOMIC DNA]</scope>
    <source>
        <strain evidence="3 4">CQ-2017a</strain>
    </source>
</reference>
<dbReference type="Proteomes" id="UP000243797">
    <property type="component" value="Unassembled WGS sequence"/>
</dbReference>
<evidence type="ECO:0000313" key="4">
    <source>
        <dbReference type="Proteomes" id="UP000243797"/>
    </source>
</evidence>
<dbReference type="GO" id="GO:0043161">
    <property type="term" value="P:proteasome-mediated ubiquitin-dependent protein catabolic process"/>
    <property type="evidence" value="ECO:0007669"/>
    <property type="project" value="TreeGrafter"/>
</dbReference>
<dbReference type="OrthoDB" id="62at2759"/>
<feature type="compositionally biased region" description="Pro residues" evidence="2">
    <location>
        <begin position="745"/>
        <end position="763"/>
    </location>
</feature>
<feature type="compositionally biased region" description="Polar residues" evidence="2">
    <location>
        <begin position="695"/>
        <end position="708"/>
    </location>
</feature>
<comment type="caution">
    <text evidence="3">The sequence shown here is derived from an EMBL/GenBank/DDBJ whole genome shotgun (WGS) entry which is preliminary data.</text>
</comment>
<feature type="compositionally biased region" description="Polar residues" evidence="2">
    <location>
        <begin position="799"/>
        <end position="813"/>
    </location>
</feature>
<proteinExistence type="inferred from homology"/>
<feature type="compositionally biased region" description="Low complexity" evidence="2">
    <location>
        <begin position="764"/>
        <end position="778"/>
    </location>
</feature>
<feature type="region of interest" description="Disordered" evidence="2">
    <location>
        <begin position="56"/>
        <end position="165"/>
    </location>
</feature>
<organism evidence="3 4">
    <name type="scientific">Sphaceloma murrayae</name>
    <dbReference type="NCBI Taxonomy" id="2082308"/>
    <lineage>
        <taxon>Eukaryota</taxon>
        <taxon>Fungi</taxon>
        <taxon>Dikarya</taxon>
        <taxon>Ascomycota</taxon>
        <taxon>Pezizomycotina</taxon>
        <taxon>Dothideomycetes</taxon>
        <taxon>Dothideomycetidae</taxon>
        <taxon>Myriangiales</taxon>
        <taxon>Elsinoaceae</taxon>
        <taxon>Sphaceloma</taxon>
    </lineage>
</organism>
<dbReference type="InParanoid" id="A0A2K1QYH3"/>
<feature type="compositionally biased region" description="Polar residues" evidence="2">
    <location>
        <begin position="222"/>
        <end position="239"/>
    </location>
</feature>
<accession>A0A2K1QYH3</accession>
<gene>
    <name evidence="3" type="ORF">CAC42_5527</name>
</gene>
<evidence type="ECO:0000256" key="2">
    <source>
        <dbReference type="SAM" id="MobiDB-lite"/>
    </source>
</evidence>
<dbReference type="EMBL" id="NKHZ01000025">
    <property type="protein sequence ID" value="PNS20077.1"/>
    <property type="molecule type" value="Genomic_DNA"/>
</dbReference>
<protein>
    <submittedName>
        <fullName evidence="3">Uncharacterized protein</fullName>
    </submittedName>
</protein>
<feature type="compositionally biased region" description="Polar residues" evidence="2">
    <location>
        <begin position="147"/>
        <end position="162"/>
    </location>
</feature>
<dbReference type="GO" id="GO:0005773">
    <property type="term" value="C:vacuole"/>
    <property type="evidence" value="ECO:0007669"/>
    <property type="project" value="GOC"/>
</dbReference>
<evidence type="ECO:0000256" key="1">
    <source>
        <dbReference type="ARBA" id="ARBA00061469"/>
    </source>
</evidence>
<sequence length="909" mass="101140">MPPNNSPQNLTYDPVRDARPLTPLSYLSSPVPDLASTLVTQTEADAHDENLRFLRTPLEIPPDDRVEPLAISNRDQPDPGSTATDTSRHRRLVRQLDQLDPGARVVTGGNAEPQGQRGTPQRDRMMRVLSRLSRFDEAGRPRGGNPQPRQDTTNRQDASQNDAPRPIVDEVAELMEIIEELRRQNPALTPEVANIMARSRLERERERETEAAAASRTRMDALQTSSEILSSLQRTSQEVAQLERRMQSTRRRPDNTEPHADDLRSTAIMQHARSSLNTTERMLRYIQQREHLGTAAEGNVGNDTESNSWLSAFDRWSRFATGRGVDTAATDRDSVMTDAPPLDETPIDYVWRRPPNLDRYRREYLSPHSSGRQMDSKATQTQVSPFLENAVRYLNKIKDCMTYNDALSAAIDHEFANKEFFADKHDDFLMDVAKCRPPYKSSWLQSGIRFSGSQHTTLQATVGASATADSARSGYGGGQHSPLGSAFDHTDRPPNILDRYQPHPITLNLDSTRPLIGQARDSPSLSDARARSSSQVEHWPVKVNLHSVDLEHMTLSGTMEAYDVPSKSEGIAKDSPITTFLEGQIIDLQTHSFLTPTSVKQDRRTHDRSTLSSPSMTINFPPTSASIDAANWRRLPPFADEADDDEVARMLLSHDRMQAINEQYIFMRWKERCFVHSRGDRCPVSPQARRASLAEQHNQQDTNVPRGQSRSERMSRRTRTSNASQPSNLDSMRYVSEASFSQPIPRFPRPSQQTPPFPPPAEPPADTQPASTTSATPDLPAPPSTDPGPGPSVIAHIPQTPSQPSMSQITTAGTLAAPPPVPLPPVPSAPVLSDTEPRSQARSRPPTTIVLGEGDDTDRGHGLTISGFYYVSLHRETGSLMGLYWDPGTSPYQCLKLRGQRGWGSWGFC</sequence>
<dbReference type="GO" id="GO:0007039">
    <property type="term" value="P:protein catabolic process in the vacuole"/>
    <property type="evidence" value="ECO:0007669"/>
    <property type="project" value="TreeGrafter"/>
</dbReference>
<feature type="region of interest" description="Disordered" evidence="2">
    <location>
        <begin position="199"/>
        <end position="260"/>
    </location>
</feature>
<dbReference type="AlphaFoldDB" id="A0A2K1QYH3"/>
<feature type="compositionally biased region" description="Pro residues" evidence="2">
    <location>
        <begin position="817"/>
        <end position="828"/>
    </location>
</feature>
<dbReference type="PANTHER" id="PTHR14534">
    <property type="entry name" value="VACUOLAR IMPORT AND DEGRADATION PROTEIN 24"/>
    <property type="match status" value="1"/>
</dbReference>
<feature type="compositionally biased region" description="Basic and acidic residues" evidence="2">
    <location>
        <begin position="199"/>
        <end position="210"/>
    </location>
</feature>
<keyword evidence="4" id="KW-1185">Reference proteome</keyword>
<evidence type="ECO:0000313" key="3">
    <source>
        <dbReference type="EMBL" id="PNS20077.1"/>
    </source>
</evidence>
<name>A0A2K1QYH3_9PEZI</name>
<feature type="compositionally biased region" description="Basic and acidic residues" evidence="2">
    <location>
        <begin position="241"/>
        <end position="260"/>
    </location>
</feature>
<dbReference type="STRING" id="2082308.A0A2K1QYH3"/>